<dbReference type="InterPro" id="IPR001547">
    <property type="entry name" value="Glyco_hydro_5"/>
</dbReference>
<evidence type="ECO:0000313" key="10">
    <source>
        <dbReference type="Proteomes" id="UP001595766"/>
    </source>
</evidence>
<proteinExistence type="inferred from homology"/>
<evidence type="ECO:0000256" key="2">
    <source>
        <dbReference type="ARBA" id="ARBA00022801"/>
    </source>
</evidence>
<comment type="caution">
    <text evidence="9">The sequence shown here is derived from an EMBL/GenBank/DDBJ whole genome shotgun (WGS) entry which is preliminary data.</text>
</comment>
<comment type="similarity">
    <text evidence="1 7">Belongs to the glycosyl hydrolase 5 (cellulase A) family.</text>
</comment>
<keyword evidence="5 7" id="KW-0326">Glycosidase</keyword>
<evidence type="ECO:0000259" key="8">
    <source>
        <dbReference type="Pfam" id="PF00150"/>
    </source>
</evidence>
<dbReference type="InterPro" id="IPR050386">
    <property type="entry name" value="Glycosyl_hydrolase_5"/>
</dbReference>
<evidence type="ECO:0000256" key="4">
    <source>
        <dbReference type="ARBA" id="ARBA00023277"/>
    </source>
</evidence>
<evidence type="ECO:0000313" key="9">
    <source>
        <dbReference type="EMBL" id="MFC3975790.1"/>
    </source>
</evidence>
<accession>A0ABV8EKP8</accession>
<evidence type="ECO:0000256" key="7">
    <source>
        <dbReference type="RuleBase" id="RU361153"/>
    </source>
</evidence>
<organism evidence="9 10">
    <name type="scientific">Belliella kenyensis</name>
    <dbReference type="NCBI Taxonomy" id="1472724"/>
    <lineage>
        <taxon>Bacteria</taxon>
        <taxon>Pseudomonadati</taxon>
        <taxon>Bacteroidota</taxon>
        <taxon>Cytophagia</taxon>
        <taxon>Cytophagales</taxon>
        <taxon>Cyclobacteriaceae</taxon>
        <taxon>Belliella</taxon>
    </lineage>
</organism>
<evidence type="ECO:0000256" key="5">
    <source>
        <dbReference type="ARBA" id="ARBA00023295"/>
    </source>
</evidence>
<dbReference type="PANTHER" id="PTHR31297">
    <property type="entry name" value="GLUCAN ENDO-1,6-BETA-GLUCOSIDASE B"/>
    <property type="match status" value="1"/>
</dbReference>
<dbReference type="Proteomes" id="UP001595766">
    <property type="component" value="Unassembled WGS sequence"/>
</dbReference>
<keyword evidence="2 7" id="KW-0378">Hydrolase</keyword>
<dbReference type="EMBL" id="JBHSAV010000016">
    <property type="protein sequence ID" value="MFC3975790.1"/>
    <property type="molecule type" value="Genomic_DNA"/>
</dbReference>
<dbReference type="GO" id="GO:0016798">
    <property type="term" value="F:hydrolase activity, acting on glycosyl bonds"/>
    <property type="evidence" value="ECO:0007669"/>
    <property type="project" value="UniProtKB-KW"/>
</dbReference>
<dbReference type="Gene3D" id="3.20.20.80">
    <property type="entry name" value="Glycosidases"/>
    <property type="match status" value="1"/>
</dbReference>
<dbReference type="InterPro" id="IPR017853">
    <property type="entry name" value="GH"/>
</dbReference>
<dbReference type="EC" id="3.2.1.-" evidence="9"/>
<evidence type="ECO:0000256" key="3">
    <source>
        <dbReference type="ARBA" id="ARBA00023001"/>
    </source>
</evidence>
<protein>
    <submittedName>
        <fullName evidence="9">Glycoside hydrolase family 5 protein</fullName>
        <ecNumber evidence="9">3.2.1.-</ecNumber>
    </submittedName>
</protein>
<keyword evidence="3" id="KW-0136">Cellulose degradation</keyword>
<keyword evidence="4" id="KW-0119">Carbohydrate metabolism</keyword>
<sequence length="327" mass="37553">MIFISTIFSCKSQNSLVSIGYGVNLTGLERTWEFPEFDLGDLKKKLLILENNGVKEIRLPLSFNYHFESDPHFPKKIKRVIAFCSRRGLKLVLANFDHQLTEENADQQTNKIIDQWLILLDFLPKNAQNVYLEIVNEPTVSPTTWHRVSNQIISEIRKKNNAISIVVGASNANSMFELSRMEPYPFENLIYTFHYYEPYIFTHQGTSWTGDQHATVDIPYPYDERKMPNLSPKSKETAGEVNFRDYNKTGNLVAVEDKISQIAAWAKTHGVALWCTEYGVTVNADHDSRVNYLKDVGQILTKYAIPSFIWEWEGNFGVKGLIEISSK</sequence>
<feature type="domain" description="Glycoside hydrolase family 5" evidence="8">
    <location>
        <begin position="20"/>
        <end position="314"/>
    </location>
</feature>
<keyword evidence="10" id="KW-1185">Reference proteome</keyword>
<dbReference type="Pfam" id="PF00150">
    <property type="entry name" value="Cellulase"/>
    <property type="match status" value="1"/>
</dbReference>
<reference evidence="10" key="1">
    <citation type="journal article" date="2019" name="Int. J. Syst. Evol. Microbiol.">
        <title>The Global Catalogue of Microorganisms (GCM) 10K type strain sequencing project: providing services to taxonomists for standard genome sequencing and annotation.</title>
        <authorList>
            <consortium name="The Broad Institute Genomics Platform"/>
            <consortium name="The Broad Institute Genome Sequencing Center for Infectious Disease"/>
            <person name="Wu L."/>
            <person name="Ma J."/>
        </authorList>
    </citation>
    <scope>NUCLEOTIDE SEQUENCE [LARGE SCALE GENOMIC DNA]</scope>
    <source>
        <strain evidence="10">CECT 8551</strain>
    </source>
</reference>
<dbReference type="RefSeq" id="WP_241296004.1">
    <property type="nucleotide sequence ID" value="NZ_JAKZGR010000011.1"/>
</dbReference>
<keyword evidence="6" id="KW-0624">Polysaccharide degradation</keyword>
<name>A0ABV8EKP8_9BACT</name>
<dbReference type="SUPFAM" id="SSF51445">
    <property type="entry name" value="(Trans)glycosidases"/>
    <property type="match status" value="1"/>
</dbReference>
<evidence type="ECO:0000256" key="6">
    <source>
        <dbReference type="ARBA" id="ARBA00023326"/>
    </source>
</evidence>
<gene>
    <name evidence="9" type="ORF">ACFOUP_05350</name>
</gene>
<dbReference type="PANTHER" id="PTHR31297:SF41">
    <property type="entry name" value="ENDOGLUCANASE, PUTATIVE (AFU_ORTHOLOGUE AFUA_5G01830)-RELATED"/>
    <property type="match status" value="1"/>
</dbReference>
<evidence type="ECO:0000256" key="1">
    <source>
        <dbReference type="ARBA" id="ARBA00005641"/>
    </source>
</evidence>